<dbReference type="OrthoDB" id="10684576at2759"/>
<feature type="transmembrane region" description="Helical" evidence="2">
    <location>
        <begin position="409"/>
        <end position="432"/>
    </location>
</feature>
<keyword evidence="2" id="KW-0472">Membrane</keyword>
<proteinExistence type="predicted"/>
<feature type="transmembrane region" description="Helical" evidence="2">
    <location>
        <begin position="452"/>
        <end position="476"/>
    </location>
</feature>
<dbReference type="AlphaFoldDB" id="A0A409WVI2"/>
<keyword evidence="2" id="KW-0812">Transmembrane</keyword>
<organism evidence="3 4">
    <name type="scientific">Psilocybe cyanescens</name>
    <dbReference type="NCBI Taxonomy" id="93625"/>
    <lineage>
        <taxon>Eukaryota</taxon>
        <taxon>Fungi</taxon>
        <taxon>Dikarya</taxon>
        <taxon>Basidiomycota</taxon>
        <taxon>Agaricomycotina</taxon>
        <taxon>Agaricomycetes</taxon>
        <taxon>Agaricomycetidae</taxon>
        <taxon>Agaricales</taxon>
        <taxon>Agaricineae</taxon>
        <taxon>Strophariaceae</taxon>
        <taxon>Psilocybe</taxon>
    </lineage>
</organism>
<dbReference type="InParanoid" id="A0A409WVI2"/>
<feature type="transmembrane region" description="Helical" evidence="2">
    <location>
        <begin position="20"/>
        <end position="39"/>
    </location>
</feature>
<evidence type="ECO:0000256" key="1">
    <source>
        <dbReference type="SAM" id="MobiDB-lite"/>
    </source>
</evidence>
<accession>A0A409WVI2</accession>
<sequence length="511" mass="54457">MSSPTSPTTTTTPATAATSTIANALFFLVPLFSLALAVLALSHTPRQRAHTGPRPQARIAYAFITLLAILSTLVGALPFSNLGTPQAEAVVQALLSFLPYYGNGNGDDNAPQKANSGVLAILYSSVLVITLTGGQHDFFLFLHLDRVGAALFFRVLPAVPPSRSVSPLFIARPPPYRLSAKSTRRPITIHISTQRTSAPFSLPSPASSAASFPFSELEEQTQNQRQAIELEIALPKRKDSRSRLIDTDNRCLLYQDEKKSGALIDIESHRHRQKSSSIDSTTSTVTAVDHHPHSADNTTAVQRHHHRSLSPPLPLIPLATPPRAAYTSAATFEPDPSILFSSPAVSGSSQREAHTYRFPFNDVNVSASTESTDPGIPAVGIASTVKVQEDWSGNTSLRAQLTYSRTRSLLVFLLAAQLTLLVGYACALGADIPLRVRSSASASGVVSTASSAALRIIQAACTVLAVTGTMSAYLFIGTLVFGSRVGDVGRDAAFYGASWASIWCSPPLAPF</sequence>
<feature type="region of interest" description="Disordered" evidence="1">
    <location>
        <begin position="269"/>
        <end position="291"/>
    </location>
</feature>
<keyword evidence="4" id="KW-1185">Reference proteome</keyword>
<keyword evidence="2" id="KW-1133">Transmembrane helix</keyword>
<dbReference type="EMBL" id="NHYD01003136">
    <property type="protein sequence ID" value="PPQ82461.1"/>
    <property type="molecule type" value="Genomic_DNA"/>
</dbReference>
<dbReference type="Proteomes" id="UP000283269">
    <property type="component" value="Unassembled WGS sequence"/>
</dbReference>
<feature type="compositionally biased region" description="Low complexity" evidence="1">
    <location>
        <begin position="275"/>
        <end position="286"/>
    </location>
</feature>
<protein>
    <submittedName>
        <fullName evidence="3">Uncharacterized protein</fullName>
    </submittedName>
</protein>
<reference evidence="3 4" key="1">
    <citation type="journal article" date="2018" name="Evol. Lett.">
        <title>Horizontal gene cluster transfer increased hallucinogenic mushroom diversity.</title>
        <authorList>
            <person name="Reynolds H.T."/>
            <person name="Vijayakumar V."/>
            <person name="Gluck-Thaler E."/>
            <person name="Korotkin H.B."/>
            <person name="Matheny P.B."/>
            <person name="Slot J.C."/>
        </authorList>
    </citation>
    <scope>NUCLEOTIDE SEQUENCE [LARGE SCALE GENOMIC DNA]</scope>
    <source>
        <strain evidence="3 4">2631</strain>
    </source>
</reference>
<evidence type="ECO:0000313" key="3">
    <source>
        <dbReference type="EMBL" id="PPQ82461.1"/>
    </source>
</evidence>
<evidence type="ECO:0000256" key="2">
    <source>
        <dbReference type="SAM" id="Phobius"/>
    </source>
</evidence>
<name>A0A409WVI2_PSICY</name>
<evidence type="ECO:0000313" key="4">
    <source>
        <dbReference type="Proteomes" id="UP000283269"/>
    </source>
</evidence>
<gene>
    <name evidence="3" type="ORF">CVT25_007258</name>
</gene>
<feature type="transmembrane region" description="Helical" evidence="2">
    <location>
        <begin position="114"/>
        <end position="132"/>
    </location>
</feature>
<feature type="transmembrane region" description="Helical" evidence="2">
    <location>
        <begin position="59"/>
        <end position="79"/>
    </location>
</feature>
<comment type="caution">
    <text evidence="3">The sequence shown here is derived from an EMBL/GenBank/DDBJ whole genome shotgun (WGS) entry which is preliminary data.</text>
</comment>